<dbReference type="EMBL" id="UYYG01001223">
    <property type="protein sequence ID" value="VDN60564.1"/>
    <property type="molecule type" value="Genomic_DNA"/>
</dbReference>
<dbReference type="Proteomes" id="UP000274756">
    <property type="component" value="Unassembled WGS sequence"/>
</dbReference>
<keyword evidence="3" id="KW-0677">Repeat</keyword>
<dbReference type="GO" id="GO:0030992">
    <property type="term" value="C:intraciliary transport particle B"/>
    <property type="evidence" value="ECO:0007669"/>
    <property type="project" value="TreeGrafter"/>
</dbReference>
<evidence type="ECO:0000256" key="2">
    <source>
        <dbReference type="ARBA" id="ARBA00007834"/>
    </source>
</evidence>
<dbReference type="Proteomes" id="UP000038040">
    <property type="component" value="Unplaced"/>
</dbReference>
<keyword evidence="5" id="KW-0966">Cell projection</keyword>
<dbReference type="GO" id="GO:0035720">
    <property type="term" value="P:intraciliary anterograde transport"/>
    <property type="evidence" value="ECO:0007669"/>
    <property type="project" value="TreeGrafter"/>
</dbReference>
<evidence type="ECO:0000256" key="5">
    <source>
        <dbReference type="ARBA" id="ARBA00023273"/>
    </source>
</evidence>
<evidence type="ECO:0000313" key="8">
    <source>
        <dbReference type="Proteomes" id="UP000274756"/>
    </source>
</evidence>
<dbReference type="SUPFAM" id="SSF48452">
    <property type="entry name" value="TPR-like"/>
    <property type="match status" value="1"/>
</dbReference>
<dbReference type="Gene3D" id="1.25.40.10">
    <property type="entry name" value="Tetratricopeptide repeat domain"/>
    <property type="match status" value="1"/>
</dbReference>
<dbReference type="PANTHER" id="PTHR14781:SF0">
    <property type="entry name" value="INTRAFLAGELLAR TRANSPORT PROTEIN 56"/>
    <property type="match status" value="1"/>
</dbReference>
<reference evidence="9" key="1">
    <citation type="submission" date="2016-04" db="UniProtKB">
        <authorList>
            <consortium name="WormBaseParasite"/>
        </authorList>
    </citation>
    <scope>IDENTIFICATION</scope>
</reference>
<dbReference type="GO" id="GO:0035735">
    <property type="term" value="P:intraciliary transport involved in cilium assembly"/>
    <property type="evidence" value="ECO:0007669"/>
    <property type="project" value="TreeGrafter"/>
</dbReference>
<name>A0A158Q635_DRAME</name>
<dbReference type="PANTHER" id="PTHR14781">
    <property type="entry name" value="INTRAFLAGELLAR TRANSPORT PROTEIN 56"/>
    <property type="match status" value="1"/>
</dbReference>
<protein>
    <submittedName>
        <fullName evidence="9">TPR_REGION domain-containing protein</fullName>
    </submittedName>
</protein>
<evidence type="ECO:0000313" key="9">
    <source>
        <dbReference type="WBParaSite" id="DME_0000898601-mRNA-1"/>
    </source>
</evidence>
<sequence length="355" mass="40710">MVQIMALKSKGSAPVPNPVVFRDGDGALQILPALIENIPEARLNLIIFHLKRDDVQSAFNLAIGLKAETPQEYLLKAITYCITGYEKSSNKHLETAREYFKVVGESAAECVKFQFFYFHELIAYSSYSDMHKPGHEWQILKNISNEYFQTNKPIEISDTIAGRQAMASAYFLMEQFDKVLIYLNSIKTYFYNDDIFNFNIGQALLACGNSIEAESSLLLVANELLKKQFPYIFSLARSYIFNGKAAQAWQISTRMKQSAENFFILRMIANDCYKIEEYYYSAKAFDAMERIEPNPEYWEGKRGAVVGLFKLVSEQKAPPEQLKEALVLLEKSRHPQVEQIANAIRKYCKHNDMII</sequence>
<evidence type="ECO:0000256" key="1">
    <source>
        <dbReference type="ARBA" id="ARBA00004138"/>
    </source>
</evidence>
<dbReference type="GO" id="GO:0097546">
    <property type="term" value="C:ciliary base"/>
    <property type="evidence" value="ECO:0007669"/>
    <property type="project" value="TreeGrafter"/>
</dbReference>
<dbReference type="InterPro" id="IPR011990">
    <property type="entry name" value="TPR-like_helical_dom_sf"/>
</dbReference>
<evidence type="ECO:0000313" key="6">
    <source>
        <dbReference type="EMBL" id="VDN60564.1"/>
    </source>
</evidence>
<organism evidence="7 9">
    <name type="scientific">Dracunculus medinensis</name>
    <name type="common">Guinea worm</name>
    <dbReference type="NCBI Taxonomy" id="318479"/>
    <lineage>
        <taxon>Eukaryota</taxon>
        <taxon>Metazoa</taxon>
        <taxon>Ecdysozoa</taxon>
        <taxon>Nematoda</taxon>
        <taxon>Chromadorea</taxon>
        <taxon>Rhabditida</taxon>
        <taxon>Spirurina</taxon>
        <taxon>Dracunculoidea</taxon>
        <taxon>Dracunculidae</taxon>
        <taxon>Dracunculus</taxon>
    </lineage>
</organism>
<comment type="similarity">
    <text evidence="2">Belongs to the IFT56 family.</text>
</comment>
<evidence type="ECO:0000256" key="4">
    <source>
        <dbReference type="ARBA" id="ARBA00022803"/>
    </source>
</evidence>
<keyword evidence="4" id="KW-0802">TPR repeat</keyword>
<dbReference type="GO" id="GO:0036064">
    <property type="term" value="C:ciliary basal body"/>
    <property type="evidence" value="ECO:0007669"/>
    <property type="project" value="TreeGrafter"/>
</dbReference>
<dbReference type="STRING" id="318479.A0A158Q635"/>
<dbReference type="OrthoDB" id="95390at2759"/>
<dbReference type="AlphaFoldDB" id="A0A158Q635"/>
<proteinExistence type="inferred from homology"/>
<dbReference type="GO" id="GO:0120170">
    <property type="term" value="F:intraciliary transport particle B binding"/>
    <property type="evidence" value="ECO:0007669"/>
    <property type="project" value="TreeGrafter"/>
</dbReference>
<gene>
    <name evidence="6" type="ORF">DME_LOCUS10537</name>
</gene>
<accession>A0A158Q635</accession>
<evidence type="ECO:0000256" key="3">
    <source>
        <dbReference type="ARBA" id="ARBA00022737"/>
    </source>
</evidence>
<reference evidence="6 8" key="2">
    <citation type="submission" date="2018-11" db="EMBL/GenBank/DDBJ databases">
        <authorList>
            <consortium name="Pathogen Informatics"/>
        </authorList>
    </citation>
    <scope>NUCLEOTIDE SEQUENCE [LARGE SCALE GENOMIC DNA]</scope>
</reference>
<dbReference type="InterPro" id="IPR030511">
    <property type="entry name" value="TTC26"/>
</dbReference>
<dbReference type="WBParaSite" id="DME_0000898601-mRNA-1">
    <property type="protein sequence ID" value="DME_0000898601-mRNA-1"/>
    <property type="gene ID" value="DME_0000898601"/>
</dbReference>
<keyword evidence="8" id="KW-1185">Reference proteome</keyword>
<evidence type="ECO:0000313" key="7">
    <source>
        <dbReference type="Proteomes" id="UP000038040"/>
    </source>
</evidence>
<comment type="subcellular location">
    <subcellularLocation>
        <location evidence="1">Cell projection</location>
        <location evidence="1">Cilium</location>
    </subcellularLocation>
</comment>